<evidence type="ECO:0000259" key="4">
    <source>
        <dbReference type="Pfam" id="PF01370"/>
    </source>
</evidence>
<dbReference type="Gene3D" id="3.40.50.720">
    <property type="entry name" value="NAD(P)-binding Rossmann-like Domain"/>
    <property type="match status" value="1"/>
</dbReference>
<sequence>MIPATDDLILVAGGNGFIGSHIVQRFLARNNRVRVVDIAVRSSLEIEPCPRLEVLVGSLLDKQVCSTAMKGVHTVLHLAANMGGMGAIHCDNDFRIYEENHNMTLNLLFAAAAAGVKQFLYASSACVYPESLQDSTDKDVSLREGQVWKDPPPRPQGLYGLDKLTTEMLLVQQKSPMTVFIPRFHNVYGPGGAWNNGREKAPAAMLRKAIASKLLDSSSPSSFEIWGDGKQRRSFLWIGDCIDAILRLLDSNCSRPVNIGSAEAVSIETLAEIALKSAGMDAGRVSFKYNVKESKLVGVQSRNSNNEFSKQVLSWEPKTPLEVGMRHTGEWIESHMLKHLDVRGEEATQLKESFLARCLTSKIINFSSAEPIFAILLPVTSRGSSKETDCLANLASFGASLVRTTLHEVFSNDPPFRLRVYVAIDDDDTFLLEGNKVETILLQHGIPEVDTSICSFPRGHVCSLWRHLARRAWEDGCTYFTLMGDDVTLEDAGWMSRFHATFAEIAHTQGVPLGFGCVAFTDSTFGGMPTFPIVHRTHMDIFDGTVVPEEFVNQDGDPYLFQLYRRFGSSTMIESRLRNLVGGSNDARYEKIHAPHWTFKTLSDGVSTAENWLRKQGNSVEQKVTLDVIIPCYRVHLDLLRRVLALESSPTCSVSIILIIDNPQSSSIAELQKQYGSRPDVRIRINSLNMGASFSRNRGLAEATAKWVLFLDDDVEVDKHLLLEAENAIRSHPEAAGFVGLSEFPPANGIFSAAIHLSGVTWFWDIAKKLESDLPWGVTANLITRRDLKDDVKFDLSFPKTGGGEDIDFCRQKRAASIAVGNRGFLPAPRVRVTHPWWSNGKRSYWRFYMWGQGDGGLIRKYPGLTYRDFPNSAELVLGGVIVTAIGVVSGVARGSWGLFYLGLKCCLAVVLANIAHDSYRHLWRDVDRTLSFETEVVGMRWVAAVMESALLRMASEGGRVVGILKRGEICLLPGKRFDWFAGTMPGAIKEERRNSFQRIGLFLFILTVVL</sequence>
<dbReference type="Pfam" id="PF00535">
    <property type="entry name" value="Glycos_transf_2"/>
    <property type="match status" value="1"/>
</dbReference>
<evidence type="ECO:0000256" key="1">
    <source>
        <dbReference type="ARBA" id="ARBA00007637"/>
    </source>
</evidence>
<evidence type="ECO:0000313" key="6">
    <source>
        <dbReference type="Proteomes" id="UP001218188"/>
    </source>
</evidence>
<proteinExistence type="inferred from homology"/>
<keyword evidence="6" id="KW-1185">Reference proteome</keyword>
<evidence type="ECO:0000259" key="3">
    <source>
        <dbReference type="Pfam" id="PF00535"/>
    </source>
</evidence>
<keyword evidence="2" id="KW-0520">NAD</keyword>
<protein>
    <submittedName>
        <fullName evidence="5">Glycosyltransferase family 2 protein</fullName>
    </submittedName>
</protein>
<reference evidence="5" key="1">
    <citation type="submission" date="2023-03" db="EMBL/GenBank/DDBJ databases">
        <title>Massive genome expansion in bonnet fungi (Mycena s.s.) driven by repeated elements and novel gene families across ecological guilds.</title>
        <authorList>
            <consortium name="Lawrence Berkeley National Laboratory"/>
            <person name="Harder C.B."/>
            <person name="Miyauchi S."/>
            <person name="Viragh M."/>
            <person name="Kuo A."/>
            <person name="Thoen E."/>
            <person name="Andreopoulos B."/>
            <person name="Lu D."/>
            <person name="Skrede I."/>
            <person name="Drula E."/>
            <person name="Henrissat B."/>
            <person name="Morin E."/>
            <person name="Kohler A."/>
            <person name="Barry K."/>
            <person name="LaButti K."/>
            <person name="Morin E."/>
            <person name="Salamov A."/>
            <person name="Lipzen A."/>
            <person name="Mereny Z."/>
            <person name="Hegedus B."/>
            <person name="Baldrian P."/>
            <person name="Stursova M."/>
            <person name="Weitz H."/>
            <person name="Taylor A."/>
            <person name="Grigoriev I.V."/>
            <person name="Nagy L.G."/>
            <person name="Martin F."/>
            <person name="Kauserud H."/>
        </authorList>
    </citation>
    <scope>NUCLEOTIDE SEQUENCE</scope>
    <source>
        <strain evidence="5">CBHHK200</strain>
    </source>
</reference>
<comment type="caution">
    <text evidence="5">The sequence shown here is derived from an EMBL/GenBank/DDBJ whole genome shotgun (WGS) entry which is preliminary data.</text>
</comment>
<dbReference type="PANTHER" id="PTHR43574">
    <property type="entry name" value="EPIMERASE-RELATED"/>
    <property type="match status" value="1"/>
</dbReference>
<dbReference type="InterPro" id="IPR036291">
    <property type="entry name" value="NAD(P)-bd_dom_sf"/>
</dbReference>
<dbReference type="Gene3D" id="3.90.550.10">
    <property type="entry name" value="Spore Coat Polysaccharide Biosynthesis Protein SpsA, Chain A"/>
    <property type="match status" value="1"/>
</dbReference>
<dbReference type="Gene3D" id="3.90.25.10">
    <property type="entry name" value="UDP-galactose 4-epimerase, domain 1"/>
    <property type="match status" value="1"/>
</dbReference>
<dbReference type="SUPFAM" id="SSF51735">
    <property type="entry name" value="NAD(P)-binding Rossmann-fold domains"/>
    <property type="match status" value="1"/>
</dbReference>
<dbReference type="CDD" id="cd00761">
    <property type="entry name" value="Glyco_tranf_GTA_type"/>
    <property type="match status" value="1"/>
</dbReference>
<evidence type="ECO:0000313" key="5">
    <source>
        <dbReference type="EMBL" id="KAJ7044159.1"/>
    </source>
</evidence>
<comment type="similarity">
    <text evidence="1">Belongs to the NAD(P)-dependent epimerase/dehydratase family.</text>
</comment>
<dbReference type="Proteomes" id="UP001218188">
    <property type="component" value="Unassembled WGS sequence"/>
</dbReference>
<accession>A0AAD6TDF0</accession>
<dbReference type="SUPFAM" id="SSF53448">
    <property type="entry name" value="Nucleotide-diphospho-sugar transferases"/>
    <property type="match status" value="1"/>
</dbReference>
<evidence type="ECO:0000256" key="2">
    <source>
        <dbReference type="ARBA" id="ARBA00023027"/>
    </source>
</evidence>
<dbReference type="InterPro" id="IPR001509">
    <property type="entry name" value="Epimerase_deHydtase"/>
</dbReference>
<feature type="domain" description="NAD-dependent epimerase/dehydratase" evidence="4">
    <location>
        <begin position="9"/>
        <end position="260"/>
    </location>
</feature>
<name>A0AAD6TDF0_9AGAR</name>
<dbReference type="InterPro" id="IPR029044">
    <property type="entry name" value="Nucleotide-diphossugar_trans"/>
</dbReference>
<dbReference type="InterPro" id="IPR001173">
    <property type="entry name" value="Glyco_trans_2-like"/>
</dbReference>
<dbReference type="AlphaFoldDB" id="A0AAD6TDF0"/>
<gene>
    <name evidence="5" type="ORF">C8F04DRAFT_1389550</name>
</gene>
<dbReference type="Pfam" id="PF01370">
    <property type="entry name" value="Epimerase"/>
    <property type="match status" value="1"/>
</dbReference>
<organism evidence="5 6">
    <name type="scientific">Mycena alexandri</name>
    <dbReference type="NCBI Taxonomy" id="1745969"/>
    <lineage>
        <taxon>Eukaryota</taxon>
        <taxon>Fungi</taxon>
        <taxon>Dikarya</taxon>
        <taxon>Basidiomycota</taxon>
        <taxon>Agaricomycotina</taxon>
        <taxon>Agaricomycetes</taxon>
        <taxon>Agaricomycetidae</taxon>
        <taxon>Agaricales</taxon>
        <taxon>Marasmiineae</taxon>
        <taxon>Mycenaceae</taxon>
        <taxon>Mycena</taxon>
    </lineage>
</organism>
<dbReference type="EMBL" id="JARJCM010000008">
    <property type="protein sequence ID" value="KAJ7044159.1"/>
    <property type="molecule type" value="Genomic_DNA"/>
</dbReference>
<feature type="domain" description="Glycosyltransferase 2-like" evidence="3">
    <location>
        <begin position="628"/>
        <end position="734"/>
    </location>
</feature>